<dbReference type="InterPro" id="IPR000238">
    <property type="entry name" value="RbfA"/>
</dbReference>
<evidence type="ECO:0000313" key="3">
    <source>
        <dbReference type="EMBL" id="MBB5286365.1"/>
    </source>
</evidence>
<comment type="subcellular location">
    <subcellularLocation>
        <location evidence="2">Cytoplasm</location>
    </subcellularLocation>
</comment>
<comment type="function">
    <text evidence="2">One of several proteins that assist in the late maturation steps of the functional core of the 30S ribosomal subunit. Associates with free 30S ribosomal subunits (but not with 30S subunits that are part of 70S ribosomes or polysomes). Required for efficient processing of 16S rRNA. May interact with the 5'-terminal helix region of 16S rRNA.</text>
</comment>
<dbReference type="Pfam" id="PF02033">
    <property type="entry name" value="RBFA"/>
    <property type="match status" value="1"/>
</dbReference>
<comment type="caution">
    <text evidence="3">The sequence shown here is derived from an EMBL/GenBank/DDBJ whole genome shotgun (WGS) entry which is preliminary data.</text>
</comment>
<dbReference type="Gene3D" id="3.30.300.20">
    <property type="match status" value="1"/>
</dbReference>
<dbReference type="GO" id="GO:0043024">
    <property type="term" value="F:ribosomal small subunit binding"/>
    <property type="evidence" value="ECO:0007669"/>
    <property type="project" value="TreeGrafter"/>
</dbReference>
<dbReference type="Proteomes" id="UP000557307">
    <property type="component" value="Unassembled WGS sequence"/>
</dbReference>
<keyword evidence="1 2" id="KW-0690">Ribosome biogenesis</keyword>
<dbReference type="HAMAP" id="MF_00003">
    <property type="entry name" value="RbfA"/>
    <property type="match status" value="1"/>
</dbReference>
<keyword evidence="4" id="KW-1185">Reference proteome</keyword>
<protein>
    <recommendedName>
        <fullName evidence="2">Ribosome-binding factor A</fullName>
    </recommendedName>
</protein>
<keyword evidence="2" id="KW-0963">Cytoplasm</keyword>
<organism evidence="3 4">
    <name type="scientific">Rhabdobacter roseus</name>
    <dbReference type="NCBI Taxonomy" id="1655419"/>
    <lineage>
        <taxon>Bacteria</taxon>
        <taxon>Pseudomonadati</taxon>
        <taxon>Bacteroidota</taxon>
        <taxon>Cytophagia</taxon>
        <taxon>Cytophagales</taxon>
        <taxon>Cytophagaceae</taxon>
        <taxon>Rhabdobacter</taxon>
    </lineage>
</organism>
<comment type="similarity">
    <text evidence="2">Belongs to the RbfA family.</text>
</comment>
<dbReference type="PANTHER" id="PTHR33515:SF1">
    <property type="entry name" value="RIBOSOME-BINDING FACTOR A, CHLOROPLASTIC-RELATED"/>
    <property type="match status" value="1"/>
</dbReference>
<proteinExistence type="inferred from homology"/>
<dbReference type="SUPFAM" id="SSF89919">
    <property type="entry name" value="Ribosome-binding factor A, RbfA"/>
    <property type="match status" value="1"/>
</dbReference>
<dbReference type="GO" id="GO:0005829">
    <property type="term" value="C:cytosol"/>
    <property type="evidence" value="ECO:0007669"/>
    <property type="project" value="TreeGrafter"/>
</dbReference>
<name>A0A840TTY3_9BACT</name>
<dbReference type="EMBL" id="JACHGF010000009">
    <property type="protein sequence ID" value="MBB5286365.1"/>
    <property type="molecule type" value="Genomic_DNA"/>
</dbReference>
<dbReference type="PANTHER" id="PTHR33515">
    <property type="entry name" value="RIBOSOME-BINDING FACTOR A, CHLOROPLASTIC-RELATED"/>
    <property type="match status" value="1"/>
</dbReference>
<reference evidence="3 4" key="1">
    <citation type="submission" date="2020-08" db="EMBL/GenBank/DDBJ databases">
        <title>Genomic Encyclopedia of Type Strains, Phase IV (KMG-IV): sequencing the most valuable type-strain genomes for metagenomic binning, comparative biology and taxonomic classification.</title>
        <authorList>
            <person name="Goeker M."/>
        </authorList>
    </citation>
    <scope>NUCLEOTIDE SEQUENCE [LARGE SCALE GENOMIC DNA]</scope>
    <source>
        <strain evidence="3 4">DSM 105074</strain>
    </source>
</reference>
<evidence type="ECO:0000256" key="1">
    <source>
        <dbReference type="ARBA" id="ARBA00022517"/>
    </source>
</evidence>
<comment type="subunit">
    <text evidence="2">Monomer. Binds 30S ribosomal subunits, but not 50S ribosomal subunits or 70S ribosomes.</text>
</comment>
<dbReference type="GO" id="GO:0030490">
    <property type="term" value="P:maturation of SSU-rRNA"/>
    <property type="evidence" value="ECO:0007669"/>
    <property type="project" value="UniProtKB-UniRule"/>
</dbReference>
<dbReference type="NCBIfam" id="TIGR00082">
    <property type="entry name" value="rbfA"/>
    <property type="match status" value="1"/>
</dbReference>
<dbReference type="RefSeq" id="WP_184177430.1">
    <property type="nucleotide sequence ID" value="NZ_JACHGF010000009.1"/>
</dbReference>
<sequence>MESKRQQKVGRQIQKDLGELFQREARHVINGAFVTVTAVRMTPDLGIARVYLSFLPDKNRKFLIEAVQENTRFIRTKLGERVRHQLRIVPELQFYLDDTAEYAAKMEALFADLVIPPAPEEDEEDNHTP</sequence>
<dbReference type="InterPro" id="IPR015946">
    <property type="entry name" value="KH_dom-like_a/b"/>
</dbReference>
<dbReference type="InterPro" id="IPR023799">
    <property type="entry name" value="RbfA_dom_sf"/>
</dbReference>
<evidence type="ECO:0000256" key="2">
    <source>
        <dbReference type="HAMAP-Rule" id="MF_00003"/>
    </source>
</evidence>
<evidence type="ECO:0000313" key="4">
    <source>
        <dbReference type="Proteomes" id="UP000557307"/>
    </source>
</evidence>
<accession>A0A840TTY3</accession>
<gene>
    <name evidence="2" type="primary">rbfA</name>
    <name evidence="3" type="ORF">HNQ92_004525</name>
</gene>
<dbReference type="AlphaFoldDB" id="A0A840TTY3"/>